<dbReference type="PANTHER" id="PTHR24177:SF103">
    <property type="entry name" value="PGG DOMAIN-CONTAINING PROTEIN"/>
    <property type="match status" value="1"/>
</dbReference>
<dbReference type="Pfam" id="PF12796">
    <property type="entry name" value="Ank_2"/>
    <property type="match status" value="1"/>
</dbReference>
<proteinExistence type="predicted"/>
<comment type="caution">
    <text evidence="3">The sequence shown here is derived from an EMBL/GenBank/DDBJ whole genome shotgun (WGS) entry which is preliminary data.</text>
</comment>
<accession>A0AAV1S4Z8</accession>
<dbReference type="AlphaFoldDB" id="A0AAV1S4Z8"/>
<name>A0AAV1S4Z8_9ROSI</name>
<feature type="repeat" description="ANK" evidence="1">
    <location>
        <begin position="258"/>
        <end position="280"/>
    </location>
</feature>
<keyword evidence="1" id="KW-0040">ANK repeat</keyword>
<feature type="region of interest" description="Disordered" evidence="2">
    <location>
        <begin position="329"/>
        <end position="356"/>
    </location>
</feature>
<dbReference type="SMART" id="SM00248">
    <property type="entry name" value="ANK"/>
    <property type="match status" value="5"/>
</dbReference>
<evidence type="ECO:0000256" key="1">
    <source>
        <dbReference type="PROSITE-ProRule" id="PRU00023"/>
    </source>
</evidence>
<protein>
    <submittedName>
        <fullName evidence="3">Uncharacterized protein</fullName>
    </submittedName>
</protein>
<dbReference type="InterPro" id="IPR002110">
    <property type="entry name" value="Ankyrin_rpt"/>
</dbReference>
<evidence type="ECO:0000256" key="2">
    <source>
        <dbReference type="SAM" id="MobiDB-lite"/>
    </source>
</evidence>
<keyword evidence="4" id="KW-1185">Reference proteome</keyword>
<evidence type="ECO:0000313" key="3">
    <source>
        <dbReference type="EMBL" id="CAK7346529.1"/>
    </source>
</evidence>
<dbReference type="EMBL" id="CAWUPB010001173">
    <property type="protein sequence ID" value="CAK7346529.1"/>
    <property type="molecule type" value="Genomic_DNA"/>
</dbReference>
<dbReference type="Gene3D" id="1.25.40.20">
    <property type="entry name" value="Ankyrin repeat-containing domain"/>
    <property type="match status" value="3"/>
</dbReference>
<dbReference type="PROSITE" id="PS50088">
    <property type="entry name" value="ANK_REPEAT"/>
    <property type="match status" value="1"/>
</dbReference>
<evidence type="ECO:0000313" key="4">
    <source>
        <dbReference type="Proteomes" id="UP001314170"/>
    </source>
</evidence>
<organism evidence="3 4">
    <name type="scientific">Dovyalis caffra</name>
    <dbReference type="NCBI Taxonomy" id="77055"/>
    <lineage>
        <taxon>Eukaryota</taxon>
        <taxon>Viridiplantae</taxon>
        <taxon>Streptophyta</taxon>
        <taxon>Embryophyta</taxon>
        <taxon>Tracheophyta</taxon>
        <taxon>Spermatophyta</taxon>
        <taxon>Magnoliopsida</taxon>
        <taxon>eudicotyledons</taxon>
        <taxon>Gunneridae</taxon>
        <taxon>Pentapetalae</taxon>
        <taxon>rosids</taxon>
        <taxon>fabids</taxon>
        <taxon>Malpighiales</taxon>
        <taxon>Salicaceae</taxon>
        <taxon>Flacourtieae</taxon>
        <taxon>Dovyalis</taxon>
    </lineage>
</organism>
<dbReference type="PROSITE" id="PS50297">
    <property type="entry name" value="ANK_REP_REGION"/>
    <property type="match status" value="1"/>
</dbReference>
<dbReference type="GO" id="GO:0016020">
    <property type="term" value="C:membrane"/>
    <property type="evidence" value="ECO:0007669"/>
    <property type="project" value="TreeGrafter"/>
</dbReference>
<reference evidence="3 4" key="1">
    <citation type="submission" date="2024-01" db="EMBL/GenBank/DDBJ databases">
        <authorList>
            <person name="Waweru B."/>
        </authorList>
    </citation>
    <scope>NUCLEOTIDE SEQUENCE [LARGE SCALE GENOMIC DNA]</scope>
</reference>
<dbReference type="PANTHER" id="PTHR24177">
    <property type="entry name" value="CASKIN"/>
    <property type="match status" value="1"/>
</dbReference>
<dbReference type="Proteomes" id="UP001314170">
    <property type="component" value="Unassembled WGS sequence"/>
</dbReference>
<feature type="compositionally biased region" description="Basic and acidic residues" evidence="2">
    <location>
        <begin position="329"/>
        <end position="345"/>
    </location>
</feature>
<dbReference type="SUPFAM" id="SSF48403">
    <property type="entry name" value="Ankyrin repeat"/>
    <property type="match status" value="2"/>
</dbReference>
<sequence>MSDPSASNSTFDQEVLKLPIFEGKYYSSWSKTMEENLRSDKVGLWDIVENGYERPKDATELATWPDDMKNKYRETDQKRDAEAFRFIQQAVSERIMTEVLTSEKAWDAFKKIRIQSSRQDKTVERYIEEVVSEPQMMELVATSQDAWEILKTLYPSPKDSDEDEVDGIRKMQKASIIVKCSREPKPLEENQMISSGRPKNFKTTSDGEGEMQMDIYQEREEEVTRSGLFRFAMKGDWNKVIEIYTRKAAAHITKITSSGDTALHIAVIDGREDTVQQLVNLMSLEEAKKALRVKNERGNTPLHLAAIVGNVRRLYYCIARKVYPRVEKKREVENNQNQSEKKEVDNDQNPSGKKEVEKEMKNYFPVGERNNDNETPLFLAALLGKKDAFLFLHCCLLDDQGSSYYRRKNGDTVLHVAIYGEYFDLAFQIIHLYPELVNSVNEVGLSPLHCLASTFVEKLEAENLEKYKDEGSNCFTDLPSQDGKNHGYDYPKNYETCTGRVKPRDHRLPTTCAKKESAPGNGLVPPNYGTAFELLKLVWKTILVIIGSGTTEVKRIKLKKEKHIWSVQVLDQILSKVLSYKYENNGKTPRRRLSSYAFDAENNQEITKEIQEATSKIPTKEKRETSILLAAKNGITEIVQKILDQFPVAIQDTNSEKKNVVLLAVENRQPQVYELLLNLAKQNKTKDRIFRQVDDKGNSARHLAAATVGEYKPWRIPGAALQMQWEIKWYKVCMMKKLTH</sequence>
<dbReference type="InterPro" id="IPR036770">
    <property type="entry name" value="Ankyrin_rpt-contain_sf"/>
</dbReference>
<gene>
    <name evidence="3" type="ORF">DCAF_LOCUS19206</name>
</gene>